<reference evidence="4" key="1">
    <citation type="journal article" date="2019" name="Gigascience">
        <title>De novo genome assembly of the endangered Acer yangbiense, a plant species with extremely small populations endemic to Yunnan Province, China.</title>
        <authorList>
            <person name="Yang J."/>
            <person name="Wariss H.M."/>
            <person name="Tao L."/>
            <person name="Zhang R."/>
            <person name="Yun Q."/>
            <person name="Hollingsworth P."/>
            <person name="Dao Z."/>
            <person name="Luo G."/>
            <person name="Guo H."/>
            <person name="Ma Y."/>
            <person name="Sun W."/>
        </authorList>
    </citation>
    <scope>NUCLEOTIDE SEQUENCE [LARGE SCALE GENOMIC DNA]</scope>
    <source>
        <strain evidence="4">cv. br00</strain>
    </source>
</reference>
<organism evidence="3 4">
    <name type="scientific">Salix brachista</name>
    <dbReference type="NCBI Taxonomy" id="2182728"/>
    <lineage>
        <taxon>Eukaryota</taxon>
        <taxon>Viridiplantae</taxon>
        <taxon>Streptophyta</taxon>
        <taxon>Embryophyta</taxon>
        <taxon>Tracheophyta</taxon>
        <taxon>Spermatophyta</taxon>
        <taxon>Magnoliopsida</taxon>
        <taxon>eudicotyledons</taxon>
        <taxon>Gunneridae</taxon>
        <taxon>Pentapetalae</taxon>
        <taxon>rosids</taxon>
        <taxon>fabids</taxon>
        <taxon>Malpighiales</taxon>
        <taxon>Salicaceae</taxon>
        <taxon>Saliceae</taxon>
        <taxon>Salix</taxon>
    </lineage>
</organism>
<dbReference type="AlphaFoldDB" id="A0A5N5K475"/>
<proteinExistence type="predicted"/>
<feature type="compositionally biased region" description="Basic and acidic residues" evidence="1">
    <location>
        <begin position="156"/>
        <end position="178"/>
    </location>
</feature>
<accession>A0A5N5K475</accession>
<feature type="region of interest" description="Disordered" evidence="1">
    <location>
        <begin position="140"/>
        <end position="180"/>
    </location>
</feature>
<keyword evidence="4" id="KW-1185">Reference proteome</keyword>
<evidence type="ECO:0000256" key="1">
    <source>
        <dbReference type="SAM" id="MobiDB-lite"/>
    </source>
</evidence>
<sequence>MLRIIAVGAPDLGLGLTVVPWIFFTWARLVQPQPISVRPILARSHYQPICILSPKPISSRPISIRALDQKQEREAAVLARKQKTYQLLYSDDDNDGAGGIVNKSLIATASDRHKKRFRKKIESEEDEEDEVVKQVEEARRVKRRTSSYEDDDSEAEQERLRDQGEREQLERNIRERDAAGTCKLTEPKLKKKEEEEAVRRSNALEKNELDTLRKVSRQEYLKKREQKKLEEIRDDIEDEQYLFDGVKLTEAEYHELRYKKEIYELVKKRSEDVEDTNEEFYYVLFWCAWVYPFLGSWQSNILLNSNALPLALTKLVAFFHSSILNTFYKVCSIRAVTFALQYVQKWQDNNFLCLVTICHCCLLTLDVPSNILSGVQYRMPDAYDQEGGVNQEKRFSVALQRYRDGSAGYKMNPFAEQEAWEDHQIQKATLEYGSKTKKQLSDDYQFVFEDQIEFIKATVVEGDKFDDELATESLDVSNAKSALEKLQMC</sequence>
<dbReference type="EMBL" id="VDCV01000015">
    <property type="protein sequence ID" value="KAB5524490.1"/>
    <property type="molecule type" value="Genomic_DNA"/>
</dbReference>
<gene>
    <name evidence="3" type="ORF">DKX38_022239</name>
</gene>
<keyword evidence="2" id="KW-0472">Membrane</keyword>
<keyword evidence="2" id="KW-1133">Transmembrane helix</keyword>
<protein>
    <submittedName>
        <fullName evidence="3">Uncharacterized protein</fullName>
    </submittedName>
</protein>
<evidence type="ECO:0000256" key="2">
    <source>
        <dbReference type="SAM" id="Phobius"/>
    </source>
</evidence>
<dbReference type="Proteomes" id="UP000326939">
    <property type="component" value="Chromosome 15"/>
</dbReference>
<evidence type="ECO:0000313" key="3">
    <source>
        <dbReference type="EMBL" id="KAB5524490.1"/>
    </source>
</evidence>
<keyword evidence="2" id="KW-0812">Transmembrane</keyword>
<evidence type="ECO:0000313" key="4">
    <source>
        <dbReference type="Proteomes" id="UP000326939"/>
    </source>
</evidence>
<feature type="transmembrane region" description="Helical" evidence="2">
    <location>
        <begin position="12"/>
        <end position="29"/>
    </location>
</feature>
<comment type="caution">
    <text evidence="3">The sequence shown here is derived from an EMBL/GenBank/DDBJ whole genome shotgun (WGS) entry which is preliminary data.</text>
</comment>
<name>A0A5N5K475_9ROSI</name>